<feature type="compositionally biased region" description="Polar residues" evidence="1">
    <location>
        <begin position="1"/>
        <end position="11"/>
    </location>
</feature>
<dbReference type="OrthoDB" id="9992747at2759"/>
<evidence type="ECO:0000256" key="1">
    <source>
        <dbReference type="SAM" id="MobiDB-lite"/>
    </source>
</evidence>
<dbReference type="EMBL" id="KV417769">
    <property type="protein sequence ID" value="KZP06892.1"/>
    <property type="molecule type" value="Genomic_DNA"/>
</dbReference>
<name>A0A167X702_9AGAM</name>
<accession>A0A167X702</accession>
<evidence type="ECO:0000313" key="2">
    <source>
        <dbReference type="EMBL" id="KZP06892.1"/>
    </source>
</evidence>
<organism evidence="2 3">
    <name type="scientific">Athelia psychrophila</name>
    <dbReference type="NCBI Taxonomy" id="1759441"/>
    <lineage>
        <taxon>Eukaryota</taxon>
        <taxon>Fungi</taxon>
        <taxon>Dikarya</taxon>
        <taxon>Basidiomycota</taxon>
        <taxon>Agaricomycotina</taxon>
        <taxon>Agaricomycetes</taxon>
        <taxon>Agaricomycetidae</taxon>
        <taxon>Atheliales</taxon>
        <taxon>Atheliaceae</taxon>
        <taxon>Athelia</taxon>
    </lineage>
</organism>
<feature type="region of interest" description="Disordered" evidence="1">
    <location>
        <begin position="1"/>
        <end position="29"/>
    </location>
</feature>
<dbReference type="SUPFAM" id="SSF52768">
    <property type="entry name" value="Arginase/deacetylase"/>
    <property type="match status" value="1"/>
</dbReference>
<reference evidence="2 3" key="1">
    <citation type="journal article" date="2016" name="Mol. Biol. Evol.">
        <title>Comparative Genomics of Early-Diverging Mushroom-Forming Fungi Provides Insights into the Origins of Lignocellulose Decay Capabilities.</title>
        <authorList>
            <person name="Nagy L.G."/>
            <person name="Riley R."/>
            <person name="Tritt A."/>
            <person name="Adam C."/>
            <person name="Daum C."/>
            <person name="Floudas D."/>
            <person name="Sun H."/>
            <person name="Yadav J.S."/>
            <person name="Pangilinan J."/>
            <person name="Larsson K.H."/>
            <person name="Matsuura K."/>
            <person name="Barry K."/>
            <person name="Labutti K."/>
            <person name="Kuo R."/>
            <person name="Ohm R.A."/>
            <person name="Bhattacharya S.S."/>
            <person name="Shirouzu T."/>
            <person name="Yoshinaga Y."/>
            <person name="Martin F.M."/>
            <person name="Grigoriev I.V."/>
            <person name="Hibbett D.S."/>
        </authorList>
    </citation>
    <scope>NUCLEOTIDE SEQUENCE [LARGE SCALE GENOMIC DNA]</scope>
    <source>
        <strain evidence="2 3">CBS 109695</strain>
    </source>
</reference>
<keyword evidence="3" id="KW-1185">Reference proteome</keyword>
<dbReference type="Gene3D" id="3.40.800.10">
    <property type="entry name" value="Ureohydrolase domain"/>
    <property type="match status" value="1"/>
</dbReference>
<protein>
    <submittedName>
        <fullName evidence="2">Uncharacterized protein</fullName>
    </submittedName>
</protein>
<dbReference type="AlphaFoldDB" id="A0A167X702"/>
<sequence length="392" mass="43223">MNLNRLQQQNMRRMKNVKGSQAAANEHPPAKAGWRLRLPSQNAKTIIAGTAIISTGFYLFWNHLNKRQHKKEEKGLLPTWEDRVRQEHADDARKLSARKLILTLEFGVFAPVLDRFPSWVESDRSQKSSQTAGSCWKDPRDCGGQDEEFPVTFKPDVTANDRFKGQGLCSRQLDSLALSAIEPVNEFEGEIGRSFEVLRRIQALVKESLERGASPVTAAVVAALGAAGDIRDDLDIFWTDTHPDAQVPDDNRSGYLDSMGTAILAGMARKAHMATVEGHIRILIKQITFIGIRDMQVGEAERIITEGPHLVYGGKEGVDYAAKLEKISIGPGGLLEKGFKGCLQFLAERNPVSLTVTPFNPNLSMEAGGEDAIADLAVKAVTEFFETSRAQV</sequence>
<proteinExistence type="predicted"/>
<gene>
    <name evidence="2" type="ORF">FIBSPDRAFT_939784</name>
</gene>
<dbReference type="Proteomes" id="UP000076532">
    <property type="component" value="Unassembled WGS sequence"/>
</dbReference>
<dbReference type="InterPro" id="IPR023696">
    <property type="entry name" value="Ureohydrolase_dom_sf"/>
</dbReference>
<evidence type="ECO:0000313" key="3">
    <source>
        <dbReference type="Proteomes" id="UP000076532"/>
    </source>
</evidence>
<dbReference type="STRING" id="436010.A0A167X702"/>